<evidence type="ECO:0000313" key="3">
    <source>
        <dbReference type="EMBL" id="MQN89965.1"/>
    </source>
</evidence>
<dbReference type="EMBL" id="VZBQ01000104">
    <property type="protein sequence ID" value="MQN89965.1"/>
    <property type="molecule type" value="Genomic_DNA"/>
</dbReference>
<proteinExistence type="predicted"/>
<evidence type="ECO:0000256" key="1">
    <source>
        <dbReference type="SAM" id="SignalP"/>
    </source>
</evidence>
<comment type="caution">
    <text evidence="3">The sequence shown here is derived from an EMBL/GenBank/DDBJ whole genome shotgun (WGS) entry which is preliminary data.</text>
</comment>
<evidence type="ECO:0008006" key="5">
    <source>
        <dbReference type="Google" id="ProtNLM"/>
    </source>
</evidence>
<keyword evidence="1" id="KW-0732">Signal</keyword>
<feature type="chain" id="PRO_5042724564" description="Lipid-binding hydrolase" evidence="1">
    <location>
        <begin position="22"/>
        <end position="172"/>
    </location>
</feature>
<evidence type="ECO:0000313" key="4">
    <source>
        <dbReference type="Proteomes" id="UP000420635"/>
    </source>
</evidence>
<sequence>MKKYISMFMVALAATFTFVSCDTETDEKAGGTAVEKMAGLWEVTVDVVDEQGNVLGKDPLKLGTININTYNTAANDADKMWLDDAAFYGVKMKVNVTDYNNGKFEGTPNTSYNPSDARAGNIEFLKGQVLYGQGKNLHGMPVDSICYTVKFDDDQNAFIYRISGTRHSGFTE</sequence>
<dbReference type="Proteomes" id="UP001196316">
    <property type="component" value="Unassembled WGS sequence"/>
</dbReference>
<dbReference type="RefSeq" id="WP_153113801.1">
    <property type="nucleotide sequence ID" value="NZ_JAHOEK010000002.1"/>
</dbReference>
<reference evidence="3" key="3">
    <citation type="submission" date="2022-12" db="EMBL/GenBank/DDBJ databases">
        <title>Distinct polysaccharide growth profiles of human intestinal Prevotella copri isolates.</title>
        <authorList>
            <person name="Fehlner-Peach H."/>
            <person name="Magnabosco C."/>
            <person name="Raghavan V."/>
            <person name="Scher J.U."/>
            <person name="Tett A."/>
            <person name="Cox L.M."/>
            <person name="Gottsegen C."/>
            <person name="Watters A."/>
            <person name="Wiltshire- Gordon J.D."/>
            <person name="Segata N."/>
            <person name="Bonneau R."/>
            <person name="Littman D.R."/>
        </authorList>
    </citation>
    <scope>NUCLEOTIDE SEQUENCE</scope>
    <source>
        <strain evidence="3">IP54</strain>
    </source>
</reference>
<dbReference type="Pfam" id="PF12888">
    <property type="entry name" value="Lipid_bd"/>
    <property type="match status" value="1"/>
</dbReference>
<gene>
    <name evidence="3" type="ORF">F7D59_08915</name>
    <name evidence="2" type="ORF">KSW80_00550</name>
</gene>
<reference evidence="2" key="2">
    <citation type="submission" date="2021-06" db="EMBL/GenBank/DDBJ databases">
        <title>Collection of gut derived symbiotic bacterial strains cultured from healthy donors.</title>
        <authorList>
            <person name="Lin H."/>
            <person name="Littmann E."/>
            <person name="Pamer E.G."/>
        </authorList>
    </citation>
    <scope>NUCLEOTIDE SEQUENCE</scope>
    <source>
        <strain evidence="2">MSK.21.60</strain>
    </source>
</reference>
<dbReference type="Proteomes" id="UP000420635">
    <property type="component" value="Unassembled WGS sequence"/>
</dbReference>
<dbReference type="InterPro" id="IPR038668">
    <property type="entry name" value="Lipid-bd_sf"/>
</dbReference>
<feature type="signal peptide" evidence="1">
    <location>
        <begin position="1"/>
        <end position="21"/>
    </location>
</feature>
<dbReference type="PROSITE" id="PS51257">
    <property type="entry name" value="PROKAR_LIPOPROTEIN"/>
    <property type="match status" value="1"/>
</dbReference>
<dbReference type="Gene3D" id="2.40.128.220">
    <property type="match status" value="1"/>
</dbReference>
<dbReference type="AlphaFoldDB" id="A0A646HK92"/>
<name>A0A646HK92_9BACT</name>
<dbReference type="InterPro" id="IPR024404">
    <property type="entry name" value="Lipid-bd_put"/>
</dbReference>
<organism evidence="3 4">
    <name type="scientific">Segatella copri</name>
    <dbReference type="NCBI Taxonomy" id="165179"/>
    <lineage>
        <taxon>Bacteria</taxon>
        <taxon>Pseudomonadati</taxon>
        <taxon>Bacteroidota</taxon>
        <taxon>Bacteroidia</taxon>
        <taxon>Bacteroidales</taxon>
        <taxon>Prevotellaceae</taxon>
        <taxon>Segatella</taxon>
    </lineage>
</organism>
<evidence type="ECO:0000313" key="2">
    <source>
        <dbReference type="EMBL" id="MBV3406913.1"/>
    </source>
</evidence>
<accession>A0A646HK92</accession>
<protein>
    <recommendedName>
        <fullName evidence="5">Lipid-binding hydrolase</fullName>
    </recommendedName>
</protein>
<dbReference type="EMBL" id="JAHOEP010000001">
    <property type="protein sequence ID" value="MBV3406913.1"/>
    <property type="molecule type" value="Genomic_DNA"/>
</dbReference>
<reference evidence="4" key="1">
    <citation type="submission" date="2019-09" db="EMBL/GenBank/DDBJ databases">
        <title>Distinct polysaccharide growth profiles of human intestinal Prevotella copri isolates.</title>
        <authorList>
            <person name="Fehlner-Peach H."/>
            <person name="Magnabosco C."/>
            <person name="Raghavan V."/>
            <person name="Scher J.U."/>
            <person name="Tett A."/>
            <person name="Cox L.M."/>
            <person name="Gottsegen C."/>
            <person name="Watters A."/>
            <person name="Wiltshire- Gordon J.D."/>
            <person name="Segata N."/>
            <person name="Bonneau R."/>
            <person name="Littman D.R."/>
        </authorList>
    </citation>
    <scope>NUCLEOTIDE SEQUENCE [LARGE SCALE GENOMIC DNA]</scope>
    <source>
        <strain evidence="4">iP54</strain>
    </source>
</reference>